<reference evidence="1 2" key="1">
    <citation type="submission" date="2016-09" db="EMBL/GenBank/DDBJ databases">
        <authorList>
            <person name="Reverchon S."/>
            <person name="Nasser W."/>
            <person name="Leonard S."/>
            <person name="Brochier C."/>
            <person name="Duprey A."/>
        </authorList>
    </citation>
    <scope>NUCLEOTIDE SEQUENCE [LARGE SCALE GENOMIC DNA]</scope>
    <source>
        <strain evidence="1 2">174/2</strain>
    </source>
</reference>
<gene>
    <name evidence="1" type="ORF">DAQ1742_01850</name>
</gene>
<sequence length="328" mass="38939">MIKIKNNIHDLKGYFINNLTEIKKNLKEIGIDNFYIEICSLPYNEYSIFANFIFDHYMDDDLFSDLMNRYILPDVFFYSESEIMSESTCSGEKMIPLGSLLSEKEEESMNLYAYHPNDVSKKLVHIEEWVVNHHNQDGCCRICNEPIYVKGDKSQKQTHFCHYPKSLCPSILPNHEPYKFFQNFPRDPSLAIDAKRWLKNNMINVYEKIKSQFPLLKFTWSDLIKTIEEADKLNIWSLEYMPHDYIPYVLLTCIDKYSVNKYRKQECFFVLEPTPSNNTYYNGYWNQTGLSKKYVWEIQLPLKVVVQHEVNLSTPIAWYIGKINKILE</sequence>
<dbReference type="KEGG" id="daq:DAQ1742_01850"/>
<organism evidence="1 2">
    <name type="scientific">Dickeya aquatica</name>
    <dbReference type="NCBI Taxonomy" id="1401087"/>
    <lineage>
        <taxon>Bacteria</taxon>
        <taxon>Pseudomonadati</taxon>
        <taxon>Pseudomonadota</taxon>
        <taxon>Gammaproteobacteria</taxon>
        <taxon>Enterobacterales</taxon>
        <taxon>Pectobacteriaceae</taxon>
        <taxon>Dickeya</taxon>
    </lineage>
</organism>
<dbReference type="Proteomes" id="UP000294820">
    <property type="component" value="Chromosome 1"/>
</dbReference>
<keyword evidence="2" id="KW-1185">Reference proteome</keyword>
<proteinExistence type="predicted"/>
<protein>
    <submittedName>
        <fullName evidence="1">Uncharacterized protein</fullName>
    </submittedName>
</protein>
<evidence type="ECO:0000313" key="2">
    <source>
        <dbReference type="Proteomes" id="UP000294820"/>
    </source>
</evidence>
<accession>A0A375A9Y0</accession>
<dbReference type="RefSeq" id="WP_051124079.1">
    <property type="nucleotide sequence ID" value="NZ_LT615367.1"/>
</dbReference>
<dbReference type="EMBL" id="LT615367">
    <property type="protein sequence ID" value="SLM62787.1"/>
    <property type="molecule type" value="Genomic_DNA"/>
</dbReference>
<name>A0A375A9Y0_9GAMM</name>
<evidence type="ECO:0000313" key="1">
    <source>
        <dbReference type="EMBL" id="SLM62787.1"/>
    </source>
</evidence>
<dbReference type="AlphaFoldDB" id="A0A375A9Y0"/>